<evidence type="ECO:0000313" key="1">
    <source>
        <dbReference type="EMBL" id="HEC78580.1"/>
    </source>
</evidence>
<dbReference type="Proteomes" id="UP000885826">
    <property type="component" value="Unassembled WGS sequence"/>
</dbReference>
<comment type="caution">
    <text evidence="1">The sequence shown here is derived from an EMBL/GenBank/DDBJ whole genome shotgun (WGS) entry which is preliminary data.</text>
</comment>
<feature type="non-terminal residue" evidence="1">
    <location>
        <position position="312"/>
    </location>
</feature>
<dbReference type="EMBL" id="DRIG01000060">
    <property type="protein sequence ID" value="HEC78580.1"/>
    <property type="molecule type" value="Genomic_DNA"/>
</dbReference>
<dbReference type="Gene3D" id="1.25.40.10">
    <property type="entry name" value="Tetratricopeptide repeat domain"/>
    <property type="match status" value="1"/>
</dbReference>
<reference evidence="1" key="1">
    <citation type="journal article" date="2020" name="mSystems">
        <title>Genome- and Community-Level Interaction Insights into Carbon Utilization and Element Cycling Functions of Hydrothermarchaeota in Hydrothermal Sediment.</title>
        <authorList>
            <person name="Zhou Z."/>
            <person name="Liu Y."/>
            <person name="Xu W."/>
            <person name="Pan J."/>
            <person name="Luo Z.H."/>
            <person name="Li M."/>
        </authorList>
    </citation>
    <scope>NUCLEOTIDE SEQUENCE</scope>
    <source>
        <strain evidence="1">HyVt-388</strain>
    </source>
</reference>
<organism evidence="1 2">
    <name type="scientific">candidate division WOR-3 bacterium</name>
    <dbReference type="NCBI Taxonomy" id="2052148"/>
    <lineage>
        <taxon>Bacteria</taxon>
        <taxon>Bacteria division WOR-3</taxon>
    </lineage>
</organism>
<name>A0A9C9K051_UNCW3</name>
<dbReference type="AlphaFoldDB" id="A0A9C9K051"/>
<accession>A0A9C9K051</accession>
<evidence type="ECO:0008006" key="3">
    <source>
        <dbReference type="Google" id="ProtNLM"/>
    </source>
</evidence>
<gene>
    <name evidence="1" type="ORF">ENI34_05475</name>
</gene>
<proteinExistence type="predicted"/>
<evidence type="ECO:0000313" key="2">
    <source>
        <dbReference type="Proteomes" id="UP000885826"/>
    </source>
</evidence>
<sequence length="312" mass="36687">MNRTFQWKRLVILISVIFSIGFCRGINSDDFETAKKAFERKDYKIAELYFCNLLKEAPCSEYTPDAVYYLVKIYEKSGNFLKLFNLADDFLRDYKYDRRCNEVFNILLKKLNEKGAYNIAIDYIKNYDYLVNDFAVLEEIGYGLFKEKRYILAEYLFSLCPQTDTIRILRAKCISDFKGKKELYSKISGVKGSIYLMELLLESGDTLTAYEIYRTTRREAIDDDLLYPYTKISMLFDSERFLDAVKRLKRIKEFKNRAILLEALYSGELSKCVVPQSMEECSLLTEFFNQDTTLRIPDSISIDTLFQEPLIE</sequence>
<dbReference type="InterPro" id="IPR011990">
    <property type="entry name" value="TPR-like_helical_dom_sf"/>
</dbReference>
<protein>
    <recommendedName>
        <fullName evidence="3">Tetratricopeptide repeat protein</fullName>
    </recommendedName>
</protein>